<dbReference type="STRING" id="328396.RU93_GL001613"/>
<evidence type="ECO:0000256" key="3">
    <source>
        <dbReference type="ARBA" id="ARBA00022475"/>
    </source>
</evidence>
<keyword evidence="10" id="KW-1185">Reference proteome</keyword>
<evidence type="ECO:0000256" key="1">
    <source>
        <dbReference type="ARBA" id="ARBA00004651"/>
    </source>
</evidence>
<keyword evidence="4 7" id="KW-0812">Transmembrane</keyword>
<dbReference type="RefSeq" id="WP_071874334.1">
    <property type="nucleotide sequence ID" value="NZ_JBHSHF010000020.1"/>
</dbReference>
<accession>A0A1L8QUF8</accession>
<dbReference type="Pfam" id="PF00528">
    <property type="entry name" value="BPD_transp_1"/>
    <property type="match status" value="1"/>
</dbReference>
<comment type="subcellular location">
    <subcellularLocation>
        <location evidence="1 7">Cell membrane</location>
        <topology evidence="1 7">Multi-pass membrane protein</topology>
    </subcellularLocation>
</comment>
<evidence type="ECO:0000259" key="8">
    <source>
        <dbReference type="PROSITE" id="PS50928"/>
    </source>
</evidence>
<keyword evidence="3" id="KW-1003">Cell membrane</keyword>
<dbReference type="PANTHER" id="PTHR43744:SF9">
    <property type="entry name" value="POLYGALACTURONAN_RHAMNOGALACTURONAN TRANSPORT SYSTEM PERMEASE PROTEIN YTCP"/>
    <property type="match status" value="1"/>
</dbReference>
<feature type="transmembrane region" description="Helical" evidence="7">
    <location>
        <begin position="12"/>
        <end position="33"/>
    </location>
</feature>
<dbReference type="EMBL" id="JXKD01000004">
    <property type="protein sequence ID" value="OJG11126.1"/>
    <property type="molecule type" value="Genomic_DNA"/>
</dbReference>
<evidence type="ECO:0000256" key="2">
    <source>
        <dbReference type="ARBA" id="ARBA00022448"/>
    </source>
</evidence>
<protein>
    <submittedName>
        <fullName evidence="9">ABC transporter permease</fullName>
    </submittedName>
</protein>
<dbReference type="PANTHER" id="PTHR43744">
    <property type="entry name" value="ABC TRANSPORTER PERMEASE PROTEIN MG189-RELATED-RELATED"/>
    <property type="match status" value="1"/>
</dbReference>
<dbReference type="InterPro" id="IPR000515">
    <property type="entry name" value="MetI-like"/>
</dbReference>
<dbReference type="GO" id="GO:0055085">
    <property type="term" value="P:transmembrane transport"/>
    <property type="evidence" value="ECO:0007669"/>
    <property type="project" value="InterPro"/>
</dbReference>
<evidence type="ECO:0000256" key="7">
    <source>
        <dbReference type="RuleBase" id="RU363032"/>
    </source>
</evidence>
<evidence type="ECO:0000256" key="5">
    <source>
        <dbReference type="ARBA" id="ARBA00022989"/>
    </source>
</evidence>
<dbReference type="GO" id="GO:0005886">
    <property type="term" value="C:plasma membrane"/>
    <property type="evidence" value="ECO:0007669"/>
    <property type="project" value="UniProtKB-SubCell"/>
</dbReference>
<reference evidence="9 10" key="1">
    <citation type="submission" date="2014-12" db="EMBL/GenBank/DDBJ databases">
        <title>Draft genome sequences of 29 type strains of Enterococci.</title>
        <authorList>
            <person name="Zhong Z."/>
            <person name="Sun Z."/>
            <person name="Liu W."/>
            <person name="Zhang W."/>
            <person name="Zhang H."/>
        </authorList>
    </citation>
    <scope>NUCLEOTIDE SEQUENCE [LARGE SCALE GENOMIC DNA]</scope>
    <source>
        <strain evidence="9 10">DSM 17690</strain>
    </source>
</reference>
<dbReference type="OrthoDB" id="9810086at2"/>
<gene>
    <name evidence="9" type="ORF">RU93_GL001613</name>
</gene>
<name>A0A1L8QUF8_9ENTE</name>
<dbReference type="SUPFAM" id="SSF161098">
    <property type="entry name" value="MetI-like"/>
    <property type="match status" value="1"/>
</dbReference>
<comment type="similarity">
    <text evidence="7">Belongs to the binding-protein-dependent transport system permease family.</text>
</comment>
<evidence type="ECO:0000313" key="9">
    <source>
        <dbReference type="EMBL" id="OJG11126.1"/>
    </source>
</evidence>
<dbReference type="AlphaFoldDB" id="A0A1L8QUF8"/>
<organism evidence="9 10">
    <name type="scientific">Enterococcus aquimarinus</name>
    <dbReference type="NCBI Taxonomy" id="328396"/>
    <lineage>
        <taxon>Bacteria</taxon>
        <taxon>Bacillati</taxon>
        <taxon>Bacillota</taxon>
        <taxon>Bacilli</taxon>
        <taxon>Lactobacillales</taxon>
        <taxon>Enterococcaceae</taxon>
        <taxon>Enterococcus</taxon>
    </lineage>
</organism>
<feature type="domain" description="ABC transmembrane type-1" evidence="8">
    <location>
        <begin position="76"/>
        <end position="277"/>
    </location>
</feature>
<evidence type="ECO:0000313" key="10">
    <source>
        <dbReference type="Proteomes" id="UP000182149"/>
    </source>
</evidence>
<dbReference type="Gene3D" id="1.10.3720.10">
    <property type="entry name" value="MetI-like"/>
    <property type="match status" value="1"/>
</dbReference>
<feature type="transmembrane region" description="Helical" evidence="7">
    <location>
        <begin position="184"/>
        <end position="207"/>
    </location>
</feature>
<dbReference type="Proteomes" id="UP000182149">
    <property type="component" value="Unassembled WGS sequence"/>
</dbReference>
<dbReference type="InterPro" id="IPR035906">
    <property type="entry name" value="MetI-like_sf"/>
</dbReference>
<dbReference type="CDD" id="cd06261">
    <property type="entry name" value="TM_PBP2"/>
    <property type="match status" value="1"/>
</dbReference>
<keyword evidence="5 7" id="KW-1133">Transmembrane helix</keyword>
<evidence type="ECO:0000256" key="4">
    <source>
        <dbReference type="ARBA" id="ARBA00022692"/>
    </source>
</evidence>
<comment type="caution">
    <text evidence="9">The sequence shown here is derived from an EMBL/GenBank/DDBJ whole genome shotgun (WGS) entry which is preliminary data.</text>
</comment>
<feature type="transmembrane region" description="Helical" evidence="7">
    <location>
        <begin position="142"/>
        <end position="163"/>
    </location>
</feature>
<keyword evidence="2 7" id="KW-0813">Transport</keyword>
<keyword evidence="6 7" id="KW-0472">Membrane</keyword>
<sequence>MLSKNFSKDEQLFNLFNVIFMIFFIAIIALPLWNILALSFNDAKDAIRGGIYFWPRKFSIESYLTVFEDKSIYRAFVISVLKTVIGVFVHTAFTACVAYGISRKDLVFRDFYIRTGILAMFVSGGLIPTFLLFKNLGLINNFWVYIIPVAFSFYDMIILMNFFRSIPYSLEESAMMDGANPFTIFIKIVLPLSLPVLATIALFHGVYQWNDYMTANIFIENRNLYPLQMLLYRIVSENLSAGVATGARVVRQTTSQSLQLATMVCTTVPVIVIYPFLQKYFIQGMTLGSIKE</sequence>
<evidence type="ECO:0000256" key="6">
    <source>
        <dbReference type="ARBA" id="ARBA00023136"/>
    </source>
</evidence>
<dbReference type="PROSITE" id="PS50928">
    <property type="entry name" value="ABC_TM1"/>
    <property type="match status" value="1"/>
</dbReference>
<feature type="transmembrane region" description="Helical" evidence="7">
    <location>
        <begin position="111"/>
        <end position="130"/>
    </location>
</feature>
<feature type="transmembrane region" description="Helical" evidence="7">
    <location>
        <begin position="72"/>
        <end position="99"/>
    </location>
</feature>
<proteinExistence type="inferred from homology"/>
<feature type="transmembrane region" description="Helical" evidence="7">
    <location>
        <begin position="258"/>
        <end position="277"/>
    </location>
</feature>